<comment type="caution">
    <text evidence="2">The sequence shown here is derived from an EMBL/GenBank/DDBJ whole genome shotgun (WGS) entry which is preliminary data.</text>
</comment>
<dbReference type="Pfam" id="PF06985">
    <property type="entry name" value="HET"/>
    <property type="match status" value="1"/>
</dbReference>
<evidence type="ECO:0000313" key="3">
    <source>
        <dbReference type="Proteomes" id="UP000813461"/>
    </source>
</evidence>
<proteinExistence type="predicted"/>
<name>A0A8K0R0D5_9PLEO</name>
<dbReference type="EMBL" id="JAGMVJ010000014">
    <property type="protein sequence ID" value="KAH7082020.1"/>
    <property type="molecule type" value="Genomic_DNA"/>
</dbReference>
<evidence type="ECO:0000259" key="1">
    <source>
        <dbReference type="Pfam" id="PF06985"/>
    </source>
</evidence>
<dbReference type="OrthoDB" id="5428863at2759"/>
<dbReference type="Proteomes" id="UP000813461">
    <property type="component" value="Unassembled WGS sequence"/>
</dbReference>
<evidence type="ECO:0000313" key="2">
    <source>
        <dbReference type="EMBL" id="KAH7082020.1"/>
    </source>
</evidence>
<organism evidence="2 3">
    <name type="scientific">Paraphoma chrysanthemicola</name>
    <dbReference type="NCBI Taxonomy" id="798071"/>
    <lineage>
        <taxon>Eukaryota</taxon>
        <taxon>Fungi</taxon>
        <taxon>Dikarya</taxon>
        <taxon>Ascomycota</taxon>
        <taxon>Pezizomycotina</taxon>
        <taxon>Dothideomycetes</taxon>
        <taxon>Pleosporomycetidae</taxon>
        <taxon>Pleosporales</taxon>
        <taxon>Pleosporineae</taxon>
        <taxon>Phaeosphaeriaceae</taxon>
        <taxon>Paraphoma</taxon>
    </lineage>
</organism>
<gene>
    <name evidence="2" type="ORF">FB567DRAFT_561924</name>
</gene>
<protein>
    <submittedName>
        <fullName evidence="2">Heterokaryon incompatibility protein-domain-containing protein</fullName>
    </submittedName>
</protein>
<dbReference type="PANTHER" id="PTHR33112:SF1">
    <property type="entry name" value="HETEROKARYON INCOMPATIBILITY DOMAIN-CONTAINING PROTEIN"/>
    <property type="match status" value="1"/>
</dbReference>
<feature type="domain" description="Heterokaryon incompatibility" evidence="1">
    <location>
        <begin position="190"/>
        <end position="270"/>
    </location>
</feature>
<keyword evidence="3" id="KW-1185">Reference proteome</keyword>
<reference evidence="2" key="1">
    <citation type="journal article" date="2021" name="Nat. Commun.">
        <title>Genetic determinants of endophytism in the Arabidopsis root mycobiome.</title>
        <authorList>
            <person name="Mesny F."/>
            <person name="Miyauchi S."/>
            <person name="Thiergart T."/>
            <person name="Pickel B."/>
            <person name="Atanasova L."/>
            <person name="Karlsson M."/>
            <person name="Huettel B."/>
            <person name="Barry K.W."/>
            <person name="Haridas S."/>
            <person name="Chen C."/>
            <person name="Bauer D."/>
            <person name="Andreopoulos W."/>
            <person name="Pangilinan J."/>
            <person name="LaButti K."/>
            <person name="Riley R."/>
            <person name="Lipzen A."/>
            <person name="Clum A."/>
            <person name="Drula E."/>
            <person name="Henrissat B."/>
            <person name="Kohler A."/>
            <person name="Grigoriev I.V."/>
            <person name="Martin F.M."/>
            <person name="Hacquard S."/>
        </authorList>
    </citation>
    <scope>NUCLEOTIDE SEQUENCE</scope>
    <source>
        <strain evidence="2">MPI-SDFR-AT-0120</strain>
    </source>
</reference>
<sequence length="606" mass="69118">MVSTRREQPKRRGFDLCKRCKRIDLDSAFRGKYLTCVGKPLYKLGPIRDWSVNSCSLCYLMLRLVPAQKRSSKGYELRSLSSNRIPERGWQAVDTTMLAIDRNSAFILKQTENSSVDRLIQPRIDPELISAWLNYCQENHSSACGVRDGALSSESTTSQLSAITSFKVIDCETRQIVHGHKGAIRFSRVLPAQLPETIEDAIAITQSLNMRYLWIDRFCINQSEPSEVREQVAQMDSIYSCAYLTIIAAAGETPNHGLTGVGNRYRQSQPHGIVRGHMLVSTLPDPREATTNSKCPQSPLRTLHTQNGQRFKAKFCDEINIGIFPRGLGMSAWEVVQRIEEYTKRQLSNPSDILNGISGVLQAFARSRKRVLHCAGVPIIPTSSQLRHGRESESDLRKRSPWTGFYEGLCWGVVSPCERREGFPSWSWTGWRSKIKWGIADYERNSLEPNNDLQLSVQLEDGAIIDLDTFCNSYDEMSRKITDTLHITTWTFTLRIWRSQTFWSGLEYEAIVEIENDGPATWRFAPTCHTPILPNTKCIGVNLCHTTEENRSRHLYILVIREVENGVYERAGFGELRGDMVRRIEYKVEKSEFSMTLDHPGYHLLH</sequence>
<dbReference type="AlphaFoldDB" id="A0A8K0R0D5"/>
<dbReference type="InterPro" id="IPR010730">
    <property type="entry name" value="HET"/>
</dbReference>
<accession>A0A8K0R0D5</accession>
<dbReference type="PANTHER" id="PTHR33112">
    <property type="entry name" value="DOMAIN PROTEIN, PUTATIVE-RELATED"/>
    <property type="match status" value="1"/>
</dbReference>